<dbReference type="InterPro" id="IPR046141">
    <property type="entry name" value="DUF6143"/>
</dbReference>
<sequence>MYNNLYCQPGFQNTTEQIPISLSKSLQGKYFVGLSREEFGAGKYAWAGLFNPRCSGVLLFVNVFTVGNVTEIPFSFQVWLNATTSGTAKPTDMQSSANTAIQPVPKPNVQFLYAENVDTEPTGGTLIFGRRCPAETTIVSEEDGKFICPPGGNFLINCLPPETSDEKILSRIAFGWWEEPY</sequence>
<reference evidence="1" key="1">
    <citation type="submission" date="2024-06" db="EMBL/GenBank/DDBJ databases">
        <title>Lacrimispora cavernae sp. nov., a novel anaerobe isolated from bat guano pile inside a cave.</title>
        <authorList>
            <person name="Miller S.L."/>
            <person name="Lu N."/>
            <person name="King J."/>
            <person name="Sankaranarayanan K."/>
            <person name="Lawson P.A."/>
        </authorList>
    </citation>
    <scope>NUCLEOTIDE SEQUENCE</scope>
    <source>
        <strain evidence="1">BS-2</strain>
    </source>
</reference>
<dbReference type="EMBL" id="CP157940">
    <property type="protein sequence ID" value="XBS55909.1"/>
    <property type="molecule type" value="Genomic_DNA"/>
</dbReference>
<accession>A0AAU7PUD9</accession>
<proteinExistence type="predicted"/>
<evidence type="ECO:0000313" key="1">
    <source>
        <dbReference type="EMBL" id="XBS55909.1"/>
    </source>
</evidence>
<dbReference type="RefSeq" id="WP_349948553.1">
    <property type="nucleotide sequence ID" value="NZ_CP157940.1"/>
</dbReference>
<protein>
    <submittedName>
        <fullName evidence="1">DUF6143 family protein</fullName>
    </submittedName>
</protein>
<dbReference type="AlphaFoldDB" id="A0AAU7PUD9"/>
<organism evidence="1">
    <name type="scientific">Lacrimispora sp. BS-2</name>
    <dbReference type="NCBI Taxonomy" id="3151850"/>
    <lineage>
        <taxon>Bacteria</taxon>
        <taxon>Bacillati</taxon>
        <taxon>Bacillota</taxon>
        <taxon>Clostridia</taxon>
        <taxon>Lachnospirales</taxon>
        <taxon>Lachnospiraceae</taxon>
        <taxon>Lacrimispora</taxon>
    </lineage>
</organism>
<dbReference type="Pfam" id="PF19640">
    <property type="entry name" value="DUF6143"/>
    <property type="match status" value="1"/>
</dbReference>
<name>A0AAU7PUD9_9FIRM</name>
<gene>
    <name evidence="1" type="ORF">ABFV83_09025</name>
</gene>